<reference evidence="8" key="1">
    <citation type="submission" date="2022-03" db="EMBL/GenBank/DDBJ databases">
        <title>Streptomyces 7R015 and 7R016 isolated from Barleria lupulina in Thailand.</title>
        <authorList>
            <person name="Kanchanasin P."/>
            <person name="Phongsopitanun W."/>
            <person name="Tanasupawat S."/>
        </authorList>
    </citation>
    <scope>NUCLEOTIDE SEQUENCE</scope>
    <source>
        <strain evidence="8">7R015</strain>
    </source>
</reference>
<dbReference type="PANTHER" id="PTHR37422">
    <property type="entry name" value="TEICHURONIC ACID BIOSYNTHESIS PROTEIN TUAE"/>
    <property type="match status" value="1"/>
</dbReference>
<feature type="transmembrane region" description="Helical" evidence="6">
    <location>
        <begin position="161"/>
        <end position="181"/>
    </location>
</feature>
<feature type="transmembrane region" description="Helical" evidence="6">
    <location>
        <begin position="235"/>
        <end position="252"/>
    </location>
</feature>
<evidence type="ECO:0000256" key="3">
    <source>
        <dbReference type="ARBA" id="ARBA00022989"/>
    </source>
</evidence>
<evidence type="ECO:0000259" key="7">
    <source>
        <dbReference type="Pfam" id="PF04932"/>
    </source>
</evidence>
<evidence type="ECO:0000256" key="4">
    <source>
        <dbReference type="ARBA" id="ARBA00023136"/>
    </source>
</evidence>
<feature type="transmembrane region" description="Helical" evidence="6">
    <location>
        <begin position="208"/>
        <end position="228"/>
    </location>
</feature>
<keyword evidence="8" id="KW-0436">Ligase</keyword>
<dbReference type="EMBL" id="JALDAY010000002">
    <property type="protein sequence ID" value="MCI3270491.1"/>
    <property type="molecule type" value="Genomic_DNA"/>
</dbReference>
<feature type="transmembrane region" description="Helical" evidence="6">
    <location>
        <begin position="258"/>
        <end position="273"/>
    </location>
</feature>
<comment type="subcellular location">
    <subcellularLocation>
        <location evidence="1">Membrane</location>
        <topology evidence="1">Multi-pass membrane protein</topology>
    </subcellularLocation>
</comment>
<dbReference type="GO" id="GO:0016874">
    <property type="term" value="F:ligase activity"/>
    <property type="evidence" value="ECO:0007669"/>
    <property type="project" value="UniProtKB-KW"/>
</dbReference>
<accession>A0ABS9Y1D1</accession>
<feature type="transmembrane region" description="Helical" evidence="6">
    <location>
        <begin position="520"/>
        <end position="540"/>
    </location>
</feature>
<dbReference type="Pfam" id="PF04932">
    <property type="entry name" value="Wzy_C"/>
    <property type="match status" value="1"/>
</dbReference>
<evidence type="ECO:0000256" key="2">
    <source>
        <dbReference type="ARBA" id="ARBA00022692"/>
    </source>
</evidence>
<feature type="transmembrane region" description="Helical" evidence="6">
    <location>
        <begin position="280"/>
        <end position="297"/>
    </location>
</feature>
<protein>
    <submittedName>
        <fullName evidence="8">O-antigen ligase family protein</fullName>
    </submittedName>
</protein>
<gene>
    <name evidence="8" type="ORF">MQP27_05100</name>
</gene>
<name>A0ABS9Y1D1_9ACTN</name>
<organism evidence="8 9">
    <name type="scientific">Streptomyces cylindrosporus</name>
    <dbReference type="NCBI Taxonomy" id="2927583"/>
    <lineage>
        <taxon>Bacteria</taxon>
        <taxon>Bacillati</taxon>
        <taxon>Actinomycetota</taxon>
        <taxon>Actinomycetes</taxon>
        <taxon>Kitasatosporales</taxon>
        <taxon>Streptomycetaceae</taxon>
        <taxon>Streptomyces</taxon>
    </lineage>
</organism>
<feature type="transmembrane region" description="Helical" evidence="6">
    <location>
        <begin position="35"/>
        <end position="53"/>
    </location>
</feature>
<keyword evidence="9" id="KW-1185">Reference proteome</keyword>
<feature type="domain" description="O-antigen ligase-related" evidence="7">
    <location>
        <begin position="242"/>
        <end position="388"/>
    </location>
</feature>
<comment type="caution">
    <text evidence="8">The sequence shown here is derived from an EMBL/GenBank/DDBJ whole genome shotgun (WGS) entry which is preliminary data.</text>
</comment>
<feature type="transmembrane region" description="Helical" evidence="6">
    <location>
        <begin position="12"/>
        <end position="29"/>
    </location>
</feature>
<proteinExistence type="predicted"/>
<feature type="transmembrane region" description="Helical" evidence="6">
    <location>
        <begin position="110"/>
        <end position="129"/>
    </location>
</feature>
<sequence length="698" mass="71157">MTATRALERSFPPVVGCGVVLASAAVWVSGRSAPLGLGVLVLVPLMILFTVAALRRPVLAVAAFAVLLPAGSIGLPLSTNAAQVLAVWAALVVLAARIGGRGRSLGRSPVLAASALLVVSALLSTLTSVAPRISLLQTMNYVAGLALAAAVVAATARRGDLLVSAMAVVVGGAVLCGSVLVDLPNLQARFDSTIVGNRPTGIFAQPNELGLCTAMMLCFSLAMAVVALRRGYRALVVLCGTASVLALTALVLSLSRGGWIGAFAGLVVLVALLRGARRPLLICFLTVGVVVLALLVAEPATSGSSVFVDRFATIFTGERSPFDERPAAWAGALRQMAQSPVLGSGPAAFPTAAAQGLAQFTDVRQVVHAHVLYLTVGAEQGVLGVAALVVAIGFGVREALRNRPAPTHFPRGPRATASPPAYPVEAGVSAAAAAALTAVVAEGVVDYPLRNPVLGAMTWLVIGLLAACARTRSAMPSGDDPKVAEMKRLTASATPGSPSRPQSDDQGGRTHRAVRPTTRAILAGLLAGLVVLGAGLIVIAEQPTRYAATSTVSLAPRSLPNVSADIVRLAATKYAVVAGSTANLELAARRSDMTTSELRDDLSVAVQQETANVDITVTGRNADQAANAANSIASAVATATDHDRLITGEVTAPADPDAADRKPSRPLLLTIAIAAAVLIAAWVTVGVRYAARRAAGED</sequence>
<feature type="transmembrane region" description="Helical" evidence="6">
    <location>
        <begin position="135"/>
        <end position="154"/>
    </location>
</feature>
<dbReference type="Proteomes" id="UP001165269">
    <property type="component" value="Unassembled WGS sequence"/>
</dbReference>
<evidence type="ECO:0000313" key="8">
    <source>
        <dbReference type="EMBL" id="MCI3270491.1"/>
    </source>
</evidence>
<keyword evidence="2 6" id="KW-0812">Transmembrane</keyword>
<feature type="transmembrane region" description="Helical" evidence="6">
    <location>
        <begin position="381"/>
        <end position="400"/>
    </location>
</feature>
<feature type="transmembrane region" description="Helical" evidence="6">
    <location>
        <begin position="667"/>
        <end position="691"/>
    </location>
</feature>
<feature type="compositionally biased region" description="Polar residues" evidence="5">
    <location>
        <begin position="491"/>
        <end position="501"/>
    </location>
</feature>
<feature type="transmembrane region" description="Helical" evidence="6">
    <location>
        <begin position="81"/>
        <end position="98"/>
    </location>
</feature>
<keyword evidence="3 6" id="KW-1133">Transmembrane helix</keyword>
<evidence type="ECO:0000313" key="9">
    <source>
        <dbReference type="Proteomes" id="UP001165269"/>
    </source>
</evidence>
<dbReference type="InterPro" id="IPR051533">
    <property type="entry name" value="WaaL-like"/>
</dbReference>
<feature type="region of interest" description="Disordered" evidence="5">
    <location>
        <begin position="490"/>
        <end position="513"/>
    </location>
</feature>
<dbReference type="InterPro" id="IPR007016">
    <property type="entry name" value="O-antigen_ligase-rel_domated"/>
</dbReference>
<evidence type="ECO:0000256" key="6">
    <source>
        <dbReference type="SAM" id="Phobius"/>
    </source>
</evidence>
<evidence type="ECO:0000256" key="1">
    <source>
        <dbReference type="ARBA" id="ARBA00004141"/>
    </source>
</evidence>
<evidence type="ECO:0000256" key="5">
    <source>
        <dbReference type="SAM" id="MobiDB-lite"/>
    </source>
</evidence>
<keyword evidence="4 6" id="KW-0472">Membrane</keyword>
<dbReference type="PANTHER" id="PTHR37422:SF13">
    <property type="entry name" value="LIPOPOLYSACCHARIDE BIOSYNTHESIS PROTEIN PA4999-RELATED"/>
    <property type="match status" value="1"/>
</dbReference>
<dbReference type="RefSeq" id="WP_242761602.1">
    <property type="nucleotide sequence ID" value="NZ_JALDAY010000002.1"/>
</dbReference>